<comment type="caution">
    <text evidence="3">The sequence shown here is derived from an EMBL/GenBank/DDBJ whole genome shotgun (WGS) entry which is preliminary data.</text>
</comment>
<gene>
    <name evidence="3" type="ORF">FHU34_112070</name>
</gene>
<dbReference type="AlphaFoldDB" id="A0A561VYP2"/>
<dbReference type="InterPro" id="IPR015947">
    <property type="entry name" value="PUA-like_sf"/>
</dbReference>
<organism evidence="3 4">
    <name type="scientific">Micromonospora taraxaci</name>
    <dbReference type="NCBI Taxonomy" id="1316803"/>
    <lineage>
        <taxon>Bacteria</taxon>
        <taxon>Bacillati</taxon>
        <taxon>Actinomycetota</taxon>
        <taxon>Actinomycetes</taxon>
        <taxon>Micromonosporales</taxon>
        <taxon>Micromonosporaceae</taxon>
        <taxon>Micromonospora</taxon>
    </lineage>
</organism>
<dbReference type="Gene3D" id="2.30.130.40">
    <property type="entry name" value="LON domain-like"/>
    <property type="match status" value="1"/>
</dbReference>
<accession>A0A561VYP2</accession>
<dbReference type="Pfam" id="PF02190">
    <property type="entry name" value="LON_substr_bdg"/>
    <property type="match status" value="1"/>
</dbReference>
<dbReference type="EMBL" id="VIWZ01000001">
    <property type="protein sequence ID" value="TWG16731.1"/>
    <property type="molecule type" value="Genomic_DNA"/>
</dbReference>
<dbReference type="SUPFAM" id="SSF88697">
    <property type="entry name" value="PUA domain-like"/>
    <property type="match status" value="1"/>
</dbReference>
<dbReference type="Gene3D" id="1.20.58.1480">
    <property type="match status" value="1"/>
</dbReference>
<feature type="domain" description="Lon N-terminal" evidence="2">
    <location>
        <begin position="31"/>
        <end position="237"/>
    </location>
</feature>
<dbReference type="SMART" id="SM00464">
    <property type="entry name" value="LON"/>
    <property type="match status" value="1"/>
</dbReference>
<evidence type="ECO:0000313" key="4">
    <source>
        <dbReference type="Proteomes" id="UP000317685"/>
    </source>
</evidence>
<dbReference type="InterPro" id="IPR003111">
    <property type="entry name" value="Lon_prtase_N"/>
</dbReference>
<name>A0A561VYP2_9ACTN</name>
<evidence type="ECO:0000313" key="3">
    <source>
        <dbReference type="EMBL" id="TWG16731.1"/>
    </source>
</evidence>
<sequence length="260" mass="28186">MHPSRPYAGTVSRATLTGARLVRLDHVTARLPVFPLATVLFPGLVLPLHIFEERYRALVRHLVDLPEGAPREFGVVAIQAGWEVAPAGPGSRATAGVGEVTLHEVGCTAELRQVTELADGGFDIVTVGRRRFRIAEVDEDAAPYLTADVEWLPDPSGPDEVADLLAARVIAVFRQYLGLIRPDPEEISEQLPEDPTVLSHLVAATAALTVDDRQRLLAIDDTAARLRAELRLLNREAALLRQVRAVPVPLAELASPPTPN</sequence>
<dbReference type="PROSITE" id="PS51787">
    <property type="entry name" value="LON_N"/>
    <property type="match status" value="1"/>
</dbReference>
<keyword evidence="4" id="KW-1185">Reference proteome</keyword>
<dbReference type="InterPro" id="IPR046336">
    <property type="entry name" value="Lon_prtase_N_sf"/>
</dbReference>
<proteinExistence type="predicted"/>
<dbReference type="PANTHER" id="PTHR46732:SF8">
    <property type="entry name" value="ATP-DEPENDENT PROTEASE LA (LON) DOMAIN PROTEIN"/>
    <property type="match status" value="1"/>
</dbReference>
<protein>
    <recommendedName>
        <fullName evidence="2">Lon N-terminal domain-containing protein</fullName>
    </recommendedName>
</protein>
<evidence type="ECO:0000256" key="1">
    <source>
        <dbReference type="SAM" id="Coils"/>
    </source>
</evidence>
<dbReference type="Proteomes" id="UP000317685">
    <property type="component" value="Unassembled WGS sequence"/>
</dbReference>
<keyword evidence="1" id="KW-0175">Coiled coil</keyword>
<dbReference type="PANTHER" id="PTHR46732">
    <property type="entry name" value="ATP-DEPENDENT PROTEASE LA (LON) DOMAIN PROTEIN"/>
    <property type="match status" value="1"/>
</dbReference>
<reference evidence="3 4" key="1">
    <citation type="submission" date="2019-06" db="EMBL/GenBank/DDBJ databases">
        <title>Sequencing the genomes of 1000 actinobacteria strains.</title>
        <authorList>
            <person name="Klenk H.-P."/>
        </authorList>
    </citation>
    <scope>NUCLEOTIDE SEQUENCE [LARGE SCALE GENOMIC DNA]</scope>
    <source>
        <strain evidence="3 4">DSM 45885</strain>
    </source>
</reference>
<feature type="coiled-coil region" evidence="1">
    <location>
        <begin position="216"/>
        <end position="243"/>
    </location>
</feature>
<evidence type="ECO:0000259" key="2">
    <source>
        <dbReference type="PROSITE" id="PS51787"/>
    </source>
</evidence>